<dbReference type="RefSeq" id="WP_088172027.1">
    <property type="nucleotide sequence ID" value="NZ_NCQP01000007.1"/>
</dbReference>
<evidence type="ECO:0000259" key="5">
    <source>
        <dbReference type="PROSITE" id="PS51165"/>
    </source>
</evidence>
<dbReference type="Proteomes" id="UP000196694">
    <property type="component" value="Unassembled WGS sequence"/>
</dbReference>
<proteinExistence type="predicted"/>
<dbReference type="InterPro" id="IPR004114">
    <property type="entry name" value="THUMP_dom"/>
</dbReference>
<dbReference type="GO" id="GO:0016423">
    <property type="term" value="F:tRNA (guanine) methyltransferase activity"/>
    <property type="evidence" value="ECO:0007669"/>
    <property type="project" value="TreeGrafter"/>
</dbReference>
<gene>
    <name evidence="6" type="ORF">Pdsh_09185</name>
</gene>
<evidence type="ECO:0000256" key="4">
    <source>
        <dbReference type="PROSITE-ProRule" id="PRU00529"/>
    </source>
</evidence>
<dbReference type="InterPro" id="IPR029063">
    <property type="entry name" value="SAM-dependent_MTases_sf"/>
</dbReference>
<evidence type="ECO:0000256" key="3">
    <source>
        <dbReference type="ARBA" id="ARBA00022694"/>
    </source>
</evidence>
<organism evidence="6 7">
    <name type="scientific">Pyrodictium delaneyi</name>
    <dbReference type="NCBI Taxonomy" id="1273541"/>
    <lineage>
        <taxon>Archaea</taxon>
        <taxon>Thermoproteota</taxon>
        <taxon>Thermoprotei</taxon>
        <taxon>Desulfurococcales</taxon>
        <taxon>Pyrodictiaceae</taxon>
        <taxon>Pyrodictium</taxon>
    </lineage>
</organism>
<keyword evidence="3" id="KW-0819">tRNA processing</keyword>
<dbReference type="SUPFAM" id="SSF143437">
    <property type="entry name" value="THUMP domain-like"/>
    <property type="match status" value="1"/>
</dbReference>
<name>A0A211YLU9_9CREN</name>
<dbReference type="AlphaFoldDB" id="A0A211YLU9"/>
<comment type="subcellular location">
    <subcellularLocation>
        <location evidence="1">Cytoplasm</location>
    </subcellularLocation>
</comment>
<dbReference type="InterPro" id="IPR000241">
    <property type="entry name" value="RlmKL-like_Mtase"/>
</dbReference>
<dbReference type="GO" id="GO:0030488">
    <property type="term" value="P:tRNA methylation"/>
    <property type="evidence" value="ECO:0007669"/>
    <property type="project" value="TreeGrafter"/>
</dbReference>
<keyword evidence="4" id="KW-0694">RNA-binding</keyword>
<dbReference type="PANTHER" id="PTHR14911">
    <property type="entry name" value="THUMP DOMAIN-CONTAINING"/>
    <property type="match status" value="1"/>
</dbReference>
<dbReference type="EMBL" id="NCQP01000007">
    <property type="protein sequence ID" value="OWJ54033.1"/>
    <property type="molecule type" value="Genomic_DNA"/>
</dbReference>
<dbReference type="PROSITE" id="PS51165">
    <property type="entry name" value="THUMP"/>
    <property type="match status" value="1"/>
</dbReference>
<reference evidence="6 7" key="1">
    <citation type="submission" date="2017-05" db="EMBL/GenBank/DDBJ databases">
        <title>The draft genome of the hyperthermophilic archaeon 'Pyrodictium delaneyi strain Hulk', an iron and nitrate reducer, reveals the capacity for sulfate reduction.</title>
        <authorList>
            <person name="Demey L.M."/>
            <person name="Miller C."/>
            <person name="Manzella M."/>
            <person name="Reguera G."/>
            <person name="Kashefi K."/>
        </authorList>
    </citation>
    <scope>NUCLEOTIDE SEQUENCE [LARGE SCALE GENOMIC DNA]</scope>
    <source>
        <strain evidence="6 7">Hulk</strain>
    </source>
</reference>
<dbReference type="InterPro" id="IPR002052">
    <property type="entry name" value="DNA_methylase_N6_adenine_CS"/>
</dbReference>
<dbReference type="Pfam" id="PF02926">
    <property type="entry name" value="THUMP"/>
    <property type="match status" value="1"/>
</dbReference>
<evidence type="ECO:0000256" key="2">
    <source>
        <dbReference type="ARBA" id="ARBA00022603"/>
    </source>
</evidence>
<dbReference type="Gene3D" id="3.40.50.150">
    <property type="entry name" value="Vaccinia Virus protein VP39"/>
    <property type="match status" value="1"/>
</dbReference>
<evidence type="ECO:0000256" key="1">
    <source>
        <dbReference type="ARBA" id="ARBA00004496"/>
    </source>
</evidence>
<feature type="domain" description="THUMP" evidence="5">
    <location>
        <begin position="43"/>
        <end position="162"/>
    </location>
</feature>
<sequence length="348" mass="38973">MTRRTVILTTNPGIEDIVAEEARARLGAEVVEIRAGHGRVIVDIDESSLYLVEYMRSIHRAKLLLARDKICGSKECLSKVYEVVASSGVEKYVTPYTSFAIRAERVGMHEYSSLDIARVAGDAVIDAVRRLYGLRPPVDLDYPAVAVSVDVINDEVYVSIELGGELSWHRRGYRIYDHPAALKPTLAYAMIAMSGIVDGETLMDPMCGGGTVAIEAAQLLEHSRIICMDRSRRHIAGARLNARAAMVENRIRFIVGDATRLSSYVDQVDVVVSNPPYGIRMGSPHEVRRVYREFLREAASVVRKSIVLITTEHRVVKRTLEEHGWRIVHERRVAHGNLYPYIIVAKPR</sequence>
<dbReference type="Pfam" id="PF01170">
    <property type="entry name" value="UPF0020"/>
    <property type="match status" value="1"/>
</dbReference>
<dbReference type="CDD" id="cd11715">
    <property type="entry name" value="THUMP_AdoMetMT"/>
    <property type="match status" value="1"/>
</dbReference>
<evidence type="ECO:0000313" key="6">
    <source>
        <dbReference type="EMBL" id="OWJ54033.1"/>
    </source>
</evidence>
<dbReference type="CDD" id="cd02440">
    <property type="entry name" value="AdoMet_MTases"/>
    <property type="match status" value="1"/>
</dbReference>
<evidence type="ECO:0000313" key="7">
    <source>
        <dbReference type="Proteomes" id="UP000196694"/>
    </source>
</evidence>
<accession>A0A211YLU9</accession>
<keyword evidence="6" id="KW-0808">Transferase</keyword>
<dbReference type="SUPFAM" id="SSF53335">
    <property type="entry name" value="S-adenosyl-L-methionine-dependent methyltransferases"/>
    <property type="match status" value="1"/>
</dbReference>
<protein>
    <submittedName>
        <fullName evidence="6">rRNA (Guanine-N2)-methyltransferase</fullName>
    </submittedName>
</protein>
<dbReference type="SMART" id="SM00981">
    <property type="entry name" value="THUMP"/>
    <property type="match status" value="1"/>
</dbReference>
<keyword evidence="7" id="KW-1185">Reference proteome</keyword>
<dbReference type="PROSITE" id="PS00092">
    <property type="entry name" value="N6_MTASE"/>
    <property type="match status" value="1"/>
</dbReference>
<dbReference type="Gene3D" id="3.30.2130.30">
    <property type="match status" value="1"/>
</dbReference>
<comment type="caution">
    <text evidence="6">The sequence shown here is derived from an EMBL/GenBank/DDBJ whole genome shotgun (WGS) entry which is preliminary data.</text>
</comment>
<dbReference type="GO" id="GO:0005737">
    <property type="term" value="C:cytoplasm"/>
    <property type="evidence" value="ECO:0007669"/>
    <property type="project" value="UniProtKB-SubCell"/>
</dbReference>
<dbReference type="PANTHER" id="PTHR14911:SF13">
    <property type="entry name" value="TRNA (GUANINE(6)-N2)-METHYLTRANSFERASE THUMP3"/>
    <property type="match status" value="1"/>
</dbReference>
<dbReference type="GO" id="GO:0003723">
    <property type="term" value="F:RNA binding"/>
    <property type="evidence" value="ECO:0007669"/>
    <property type="project" value="UniProtKB-UniRule"/>
</dbReference>
<keyword evidence="2 6" id="KW-0489">Methyltransferase</keyword>